<keyword evidence="1" id="KW-0808">Transferase</keyword>
<dbReference type="OrthoDB" id="9816564at2"/>
<gene>
    <name evidence="1" type="ORF">C7S20_11970</name>
</gene>
<organism evidence="1 2">
    <name type="scientific">Christiangramia fulva</name>
    <dbReference type="NCBI Taxonomy" id="2126553"/>
    <lineage>
        <taxon>Bacteria</taxon>
        <taxon>Pseudomonadati</taxon>
        <taxon>Bacteroidota</taxon>
        <taxon>Flavobacteriia</taxon>
        <taxon>Flavobacteriales</taxon>
        <taxon>Flavobacteriaceae</taxon>
        <taxon>Christiangramia</taxon>
    </lineage>
</organism>
<dbReference type="RefSeq" id="WP_107012686.1">
    <property type="nucleotide sequence ID" value="NZ_CP028136.1"/>
</dbReference>
<sequence>MLCSLCNAGTRKFEIFQKREFLQCTNCKAILLHFKNYLSPETEKARYKLHENDVEDEGYIRFVQPLVERIIQDFPNTSRGLDFGCGTGPVATTELKKQGFEISLYDPYFMPDPQVLKSKYDFIFCSEVMEHFHKPASEFALLKSLLKDQGKIYCKTSLWNENIDFETWYYKNDPTHVIFYHSESLHWIKEKFRFRKLEILPNLIVFEN</sequence>
<keyword evidence="2" id="KW-1185">Reference proteome</keyword>
<accession>A0A2R3Z6K0</accession>
<proteinExistence type="predicted"/>
<name>A0A2R3Z6K0_9FLAO</name>
<dbReference type="EMBL" id="CP028136">
    <property type="protein sequence ID" value="AVR45911.1"/>
    <property type="molecule type" value="Genomic_DNA"/>
</dbReference>
<dbReference type="Proteomes" id="UP000241507">
    <property type="component" value="Chromosome"/>
</dbReference>
<evidence type="ECO:0000313" key="1">
    <source>
        <dbReference type="EMBL" id="AVR45911.1"/>
    </source>
</evidence>
<dbReference type="SUPFAM" id="SSF53335">
    <property type="entry name" value="S-adenosyl-L-methionine-dependent methyltransferases"/>
    <property type="match status" value="1"/>
</dbReference>
<keyword evidence="1" id="KW-0489">Methyltransferase</keyword>
<dbReference type="AlphaFoldDB" id="A0A2R3Z6K0"/>
<dbReference type="Gene3D" id="3.40.50.150">
    <property type="entry name" value="Vaccinia Virus protein VP39"/>
    <property type="match status" value="1"/>
</dbReference>
<dbReference type="GO" id="GO:0008168">
    <property type="term" value="F:methyltransferase activity"/>
    <property type="evidence" value="ECO:0007669"/>
    <property type="project" value="UniProtKB-KW"/>
</dbReference>
<reference evidence="2" key="1">
    <citation type="submission" date="2018-03" db="EMBL/GenBank/DDBJ databases">
        <title>Gramella fulva sp. nov., isolated from a dry surface of tidal flat.</title>
        <authorList>
            <person name="Hwang S.H."/>
            <person name="Hwang W.M."/>
            <person name="Kang K."/>
            <person name="Ahn T.-Y."/>
        </authorList>
    </citation>
    <scope>NUCLEOTIDE SEQUENCE [LARGE SCALE GENOMIC DNA]</scope>
    <source>
        <strain evidence="2">SH35</strain>
    </source>
</reference>
<dbReference type="Pfam" id="PF13489">
    <property type="entry name" value="Methyltransf_23"/>
    <property type="match status" value="1"/>
</dbReference>
<protein>
    <submittedName>
        <fullName evidence="1">Methyltransferase</fullName>
    </submittedName>
</protein>
<evidence type="ECO:0000313" key="2">
    <source>
        <dbReference type="Proteomes" id="UP000241507"/>
    </source>
</evidence>
<dbReference type="InterPro" id="IPR029063">
    <property type="entry name" value="SAM-dependent_MTases_sf"/>
</dbReference>
<dbReference type="KEGG" id="grs:C7S20_11970"/>
<dbReference type="GO" id="GO:0032259">
    <property type="term" value="P:methylation"/>
    <property type="evidence" value="ECO:0007669"/>
    <property type="project" value="UniProtKB-KW"/>
</dbReference>